<comment type="cofactor">
    <cofactor evidence="7">
        <name>Mg(2+)</name>
        <dbReference type="ChEBI" id="CHEBI:18420"/>
    </cofactor>
</comment>
<feature type="transmembrane region" description="Helical" evidence="8">
    <location>
        <begin position="188"/>
        <end position="205"/>
    </location>
</feature>
<feature type="transmembrane region" description="Helical" evidence="8">
    <location>
        <begin position="161"/>
        <end position="181"/>
    </location>
</feature>
<dbReference type="EMBL" id="POSP01000003">
    <property type="protein sequence ID" value="PND37767.1"/>
    <property type="molecule type" value="Genomic_DNA"/>
</dbReference>
<dbReference type="GO" id="GO:0009103">
    <property type="term" value="P:lipopolysaccharide biosynthetic process"/>
    <property type="evidence" value="ECO:0007669"/>
    <property type="project" value="TreeGrafter"/>
</dbReference>
<dbReference type="InterPro" id="IPR000715">
    <property type="entry name" value="Glycosyl_transferase_4"/>
</dbReference>
<evidence type="ECO:0000256" key="5">
    <source>
        <dbReference type="ARBA" id="ARBA00022989"/>
    </source>
</evidence>
<sequence>MLYLLCSFLVATLVTLWIVHSSSLHAHLSADGDLDGPQKFHVKVVPRIGGVGMFLGLLVTAALVWFRGSDHAHLGLMLLLCGLPAFAAGLIEDFTKKVSPGKRLLATAISATIAFYLINAQITRTDIPGLDWLVGFSVGALVATVLTVSGVANAVNIIDGFNGLSSMCVSLMLLTFAYVALQVGDVELTLWSLAGVGAVLGFFVWNFPAGLIFLGDGGAYFLGFFVAEIGVLLIARHPEVSPLFALMVCIYPVFETLFSIYRRRFIRATPPGLPDGIHLHSLIYRRLMRWTVGTRDARAMTRRNSMTAPYLWMLCLSSLVPAVFFWDSTAMLALCMLLFGLVYVGLYWRIVRFRTPSWMVFRGDVMGRAPRDSKSASGPKSQ</sequence>
<evidence type="ECO:0000313" key="11">
    <source>
        <dbReference type="Proteomes" id="UP000235916"/>
    </source>
</evidence>
<comment type="subcellular location">
    <subcellularLocation>
        <location evidence="1">Cell membrane</location>
        <topology evidence="1">Multi-pass membrane protein</topology>
    </subcellularLocation>
</comment>
<dbReference type="RefSeq" id="WP_102767686.1">
    <property type="nucleotide sequence ID" value="NZ_POSP01000003.1"/>
</dbReference>
<dbReference type="PANTHER" id="PTHR22926:SF3">
    <property type="entry name" value="UNDECAPRENYL-PHOSPHATE ALPHA-N-ACETYLGLUCOSAMINYL 1-PHOSPHATE TRANSFERASE"/>
    <property type="match status" value="1"/>
</dbReference>
<dbReference type="PANTHER" id="PTHR22926">
    <property type="entry name" value="PHOSPHO-N-ACETYLMURAMOYL-PENTAPEPTIDE-TRANSFERASE"/>
    <property type="match status" value="1"/>
</dbReference>
<keyword evidence="4 8" id="KW-0812">Transmembrane</keyword>
<dbReference type="AlphaFoldDB" id="A0A2N8KWD7"/>
<evidence type="ECO:0000256" key="6">
    <source>
        <dbReference type="ARBA" id="ARBA00023136"/>
    </source>
</evidence>
<dbReference type="CDD" id="cd06912">
    <property type="entry name" value="GT_MraY_like"/>
    <property type="match status" value="1"/>
</dbReference>
<evidence type="ECO:0000256" key="2">
    <source>
        <dbReference type="ARBA" id="ARBA00022475"/>
    </source>
</evidence>
<keyword evidence="2" id="KW-1003">Cell membrane</keyword>
<keyword evidence="11" id="KW-1185">Reference proteome</keyword>
<dbReference type="OrthoDB" id="9783652at2"/>
<evidence type="ECO:0000256" key="7">
    <source>
        <dbReference type="PIRSR" id="PIRSR600715-1"/>
    </source>
</evidence>
<dbReference type="GO" id="GO:0071555">
    <property type="term" value="P:cell wall organization"/>
    <property type="evidence" value="ECO:0007669"/>
    <property type="project" value="TreeGrafter"/>
</dbReference>
<dbReference type="GO" id="GO:0016780">
    <property type="term" value="F:phosphotransferase activity, for other substituted phosphate groups"/>
    <property type="evidence" value="ECO:0007669"/>
    <property type="project" value="InterPro"/>
</dbReference>
<name>A0A2N8KWD7_9BURK</name>
<reference evidence="10 11" key="1">
    <citation type="submission" date="2018-01" db="EMBL/GenBank/DDBJ databases">
        <title>Draft genome sequence of Paucibacter aquatile CR182 isolated from freshwater of the Nakdong River.</title>
        <authorList>
            <person name="Choi A."/>
            <person name="Chung E.J."/>
        </authorList>
    </citation>
    <scope>NUCLEOTIDE SEQUENCE [LARGE SCALE GENOMIC DNA]</scope>
    <source>
        <strain evidence="10 11">CR182</strain>
    </source>
</reference>
<keyword evidence="6 8" id="KW-0472">Membrane</keyword>
<feature type="transmembrane region" description="Helical" evidence="8">
    <location>
        <begin position="73"/>
        <end position="91"/>
    </location>
</feature>
<keyword evidence="3 10" id="KW-0808">Transferase</keyword>
<evidence type="ECO:0000256" key="3">
    <source>
        <dbReference type="ARBA" id="ARBA00022679"/>
    </source>
</evidence>
<feature type="chain" id="PRO_5014698891" evidence="9">
    <location>
        <begin position="27"/>
        <end position="382"/>
    </location>
</feature>
<feature type="transmembrane region" description="Helical" evidence="8">
    <location>
        <begin position="331"/>
        <end position="350"/>
    </location>
</feature>
<dbReference type="GO" id="GO:0044038">
    <property type="term" value="P:cell wall macromolecule biosynthetic process"/>
    <property type="evidence" value="ECO:0007669"/>
    <property type="project" value="TreeGrafter"/>
</dbReference>
<feature type="transmembrane region" description="Helical" evidence="8">
    <location>
        <begin position="132"/>
        <end position="155"/>
    </location>
</feature>
<evidence type="ECO:0000256" key="4">
    <source>
        <dbReference type="ARBA" id="ARBA00022692"/>
    </source>
</evidence>
<feature type="binding site" evidence="7">
    <location>
        <position position="156"/>
    </location>
    <ligand>
        <name>Mg(2+)</name>
        <dbReference type="ChEBI" id="CHEBI:18420"/>
    </ligand>
</feature>
<keyword evidence="5 8" id="KW-1133">Transmembrane helix</keyword>
<keyword evidence="7" id="KW-0460">Magnesium</keyword>
<gene>
    <name evidence="10" type="ORF">C1O66_09675</name>
</gene>
<keyword evidence="7" id="KW-0479">Metal-binding</keyword>
<dbReference type="GO" id="GO:0046872">
    <property type="term" value="F:metal ion binding"/>
    <property type="evidence" value="ECO:0007669"/>
    <property type="project" value="UniProtKB-KW"/>
</dbReference>
<dbReference type="GO" id="GO:0005886">
    <property type="term" value="C:plasma membrane"/>
    <property type="evidence" value="ECO:0007669"/>
    <property type="project" value="UniProtKB-SubCell"/>
</dbReference>
<feature type="signal peptide" evidence="9">
    <location>
        <begin position="1"/>
        <end position="26"/>
    </location>
</feature>
<feature type="binding site" evidence="7">
    <location>
        <position position="216"/>
    </location>
    <ligand>
        <name>Mg(2+)</name>
        <dbReference type="ChEBI" id="CHEBI:18420"/>
    </ligand>
</feature>
<feature type="transmembrane region" description="Helical" evidence="8">
    <location>
        <begin position="308"/>
        <end position="325"/>
    </location>
</feature>
<evidence type="ECO:0000256" key="9">
    <source>
        <dbReference type="SAM" id="SignalP"/>
    </source>
</evidence>
<evidence type="ECO:0000256" key="1">
    <source>
        <dbReference type="ARBA" id="ARBA00004651"/>
    </source>
</evidence>
<evidence type="ECO:0000256" key="8">
    <source>
        <dbReference type="SAM" id="Phobius"/>
    </source>
</evidence>
<feature type="transmembrane region" description="Helical" evidence="8">
    <location>
        <begin position="45"/>
        <end position="66"/>
    </location>
</feature>
<dbReference type="Proteomes" id="UP000235916">
    <property type="component" value="Unassembled WGS sequence"/>
</dbReference>
<accession>A0A2N8KWD7</accession>
<comment type="caution">
    <text evidence="10">The sequence shown here is derived from an EMBL/GenBank/DDBJ whole genome shotgun (WGS) entry which is preliminary data.</text>
</comment>
<protein>
    <submittedName>
        <fullName evidence="10">Glycosyl transferase</fullName>
    </submittedName>
</protein>
<feature type="transmembrane region" description="Helical" evidence="8">
    <location>
        <begin position="217"/>
        <end position="235"/>
    </location>
</feature>
<proteinExistence type="predicted"/>
<evidence type="ECO:0000313" key="10">
    <source>
        <dbReference type="EMBL" id="PND37767.1"/>
    </source>
</evidence>
<dbReference type="Pfam" id="PF00953">
    <property type="entry name" value="Glycos_transf_4"/>
    <property type="match status" value="1"/>
</dbReference>
<organism evidence="10 11">
    <name type="scientific">Kinneretia aquatilis</name>
    <dbReference type="NCBI Taxonomy" id="2070761"/>
    <lineage>
        <taxon>Bacteria</taxon>
        <taxon>Pseudomonadati</taxon>
        <taxon>Pseudomonadota</taxon>
        <taxon>Betaproteobacteria</taxon>
        <taxon>Burkholderiales</taxon>
        <taxon>Sphaerotilaceae</taxon>
        <taxon>Roseateles</taxon>
    </lineage>
</organism>
<keyword evidence="9" id="KW-0732">Signal</keyword>